<protein>
    <submittedName>
        <fullName evidence="2">Uncharacterized protein</fullName>
    </submittedName>
</protein>
<dbReference type="OrthoDB" id="3269821at2759"/>
<feature type="compositionally biased region" description="Polar residues" evidence="1">
    <location>
        <begin position="603"/>
        <end position="613"/>
    </location>
</feature>
<evidence type="ECO:0000256" key="1">
    <source>
        <dbReference type="SAM" id="MobiDB-lite"/>
    </source>
</evidence>
<dbReference type="RefSeq" id="XP_043005920.1">
    <property type="nucleotide sequence ID" value="XM_043156135.1"/>
</dbReference>
<dbReference type="KEGG" id="more:E1B28_011135"/>
<feature type="compositionally biased region" description="Low complexity" evidence="1">
    <location>
        <begin position="592"/>
        <end position="602"/>
    </location>
</feature>
<feature type="region of interest" description="Disordered" evidence="1">
    <location>
        <begin position="1"/>
        <end position="165"/>
    </location>
</feature>
<evidence type="ECO:0000313" key="2">
    <source>
        <dbReference type="EMBL" id="KAG7089450.1"/>
    </source>
</evidence>
<organism evidence="2 3">
    <name type="scientific">Marasmius oreades</name>
    <name type="common">fairy-ring Marasmius</name>
    <dbReference type="NCBI Taxonomy" id="181124"/>
    <lineage>
        <taxon>Eukaryota</taxon>
        <taxon>Fungi</taxon>
        <taxon>Dikarya</taxon>
        <taxon>Basidiomycota</taxon>
        <taxon>Agaricomycotina</taxon>
        <taxon>Agaricomycetes</taxon>
        <taxon>Agaricomycetidae</taxon>
        <taxon>Agaricales</taxon>
        <taxon>Marasmiineae</taxon>
        <taxon>Marasmiaceae</taxon>
        <taxon>Marasmius</taxon>
    </lineage>
</organism>
<feature type="region of interest" description="Disordered" evidence="1">
    <location>
        <begin position="1108"/>
        <end position="1127"/>
    </location>
</feature>
<feature type="compositionally biased region" description="Basic and acidic residues" evidence="1">
    <location>
        <begin position="728"/>
        <end position="741"/>
    </location>
</feature>
<proteinExistence type="predicted"/>
<feature type="compositionally biased region" description="Polar residues" evidence="1">
    <location>
        <begin position="1010"/>
        <end position="1029"/>
    </location>
</feature>
<feature type="compositionally biased region" description="Polar residues" evidence="1">
    <location>
        <begin position="1"/>
        <end position="11"/>
    </location>
</feature>
<feature type="region of interest" description="Disordered" evidence="1">
    <location>
        <begin position="321"/>
        <end position="350"/>
    </location>
</feature>
<feature type="region of interest" description="Disordered" evidence="1">
    <location>
        <begin position="643"/>
        <end position="750"/>
    </location>
</feature>
<gene>
    <name evidence="2" type="ORF">E1B28_011135</name>
</gene>
<feature type="region of interest" description="Disordered" evidence="1">
    <location>
        <begin position="920"/>
        <end position="1029"/>
    </location>
</feature>
<dbReference type="GeneID" id="66080210"/>
<feature type="compositionally biased region" description="Basic and acidic residues" evidence="1">
    <location>
        <begin position="653"/>
        <end position="683"/>
    </location>
</feature>
<feature type="compositionally biased region" description="Low complexity" evidence="1">
    <location>
        <begin position="12"/>
        <end position="26"/>
    </location>
</feature>
<feature type="region of interest" description="Disordered" evidence="1">
    <location>
        <begin position="764"/>
        <end position="785"/>
    </location>
</feature>
<sequence>MSHSAPNSARKSISSQLQSPSSNEVSTFEQEKLFDSARIPSMNPELKSPLKFRGKSPRILKPSDGAAGQVLAAGESSSSSEAQNPSPSIRVSTPPPTASTESLRSLAGLKASQNLRPTRCNSVRSKRSSSTSSHNRSPVRSIRSKKDDSSVAPSRAPSVHSTADEEEYCNDLLSNVLNESKCLVVMMKILEWPEFLSLSQTCRGTRRAVLDGYERSKEEGRGVLGAGRDALKRNGSHSSLSNQRNAGQVLTSAPVKEEVPVAYVEGYRVRRIDSHSSLSSQRSIDLMSAPVKEEVLAAYVAGYRYLAGRIARVISRRNAREATASRLRSSRTVVPNGRQSESMPHSRGSRVVVTKSQKPVEEVNRIKVTLEDLQLLYLSSLTPLHVYPTHALASLSSSSQSRPALSRRHSASSIATQMRSVEIARNLQELTLAHSKFVILLRNMADQLEALRLSESKRSSLPNRSPGTSPTELEIGLEREEEEDLFDVHIFIGGTSSSSLSRSRRGGLRELVFPAPLASNNSSPQVTRKSAFQSSEIRNFIEHGQFTSGPKVNPRSTSLISSHVRASTTPTSAISRSMSSFSLTSLNSQTKARSSLNSASSSPTKRLSFTRNKLSVAPPLPSEPKTLTAYSTSWRRSLRFASESHRKRINRRSTLDHSSRSADEFERPFSDKHWIPERPDKQFTDSPPHQSALLPASSSGSDLSNTSSTSTSRRNSQDLSSGNSSPSSDREEKRESSRGREIQLISKSSSVQFDEKAIRRMSALEKLNGEQPRLRTPPSTGRKTSLLLRNRSRVTTSTHPSSQATSPHDLVLATSTLRAPILRVFVPCAELSSSESINENGQGDYFSQRNHGSRAGGLGAAPYAGDSGPADSIQRIEAELTRAGIWKWMRGGEVVVNFGYMPGAATTRISRAVNLAARSQTLSPSRESQIFANFTPSPSSGPGAGGNGKAALRLSSRFASGSEPPSRPPSAYRPPSSTSYATPGPSRRSSATNIANLANGAPPNAYSRPGTANGNPSTQNAYDSVATSSTGPTRQKWLIFNGTCLVPYSPSTSEEALVNESEDSWKITKTDESFLPLDDPLSLPSPFYYDHILGAEGKLKVRIDSGSFPKISSSGPESNKSHVRSKSDPFSAAEEFGSYFHEEFSSTGHSSSPEDPPEAGFSMSLQTFPTLLRSPGSSGLQGGWVTVRRWRWVAKALIPPATDEETPTPSQDTSKAAPPTSFRLATNANGSSAGGYGKDKGSSSKKAIGRGWLDQTWVLEGEGTKEGKETLISCLKTSPNMASSKMEWEIVRERTNRAEGGKGTVWFRLLTPSVPLTSLKGMETI</sequence>
<dbReference type="Proteomes" id="UP001049176">
    <property type="component" value="Chromosome 7"/>
</dbReference>
<feature type="compositionally biased region" description="Polar residues" evidence="1">
    <location>
        <begin position="545"/>
        <end position="574"/>
    </location>
</feature>
<dbReference type="EMBL" id="CM032187">
    <property type="protein sequence ID" value="KAG7089450.1"/>
    <property type="molecule type" value="Genomic_DNA"/>
</dbReference>
<accession>A0A9P7UPW4</accession>
<feature type="region of interest" description="Disordered" evidence="1">
    <location>
        <begin position="1198"/>
        <end position="1245"/>
    </location>
</feature>
<reference evidence="2" key="1">
    <citation type="journal article" date="2021" name="Genome Biol. Evol.">
        <title>The assembled and annotated genome of the fairy-ring fungus Marasmius oreades.</title>
        <authorList>
            <person name="Hiltunen M."/>
            <person name="Ament-Velasquez S.L."/>
            <person name="Johannesson H."/>
        </authorList>
    </citation>
    <scope>NUCLEOTIDE SEQUENCE</scope>
    <source>
        <strain evidence="2">03SP1</strain>
    </source>
</reference>
<feature type="region of interest" description="Disordered" evidence="1">
    <location>
        <begin position="592"/>
        <end position="628"/>
    </location>
</feature>
<feature type="region of interest" description="Disordered" evidence="1">
    <location>
        <begin position="1143"/>
        <end position="1162"/>
    </location>
</feature>
<name>A0A9P7UPW4_9AGAR</name>
<feature type="compositionally biased region" description="Polar residues" evidence="1">
    <location>
        <begin position="326"/>
        <end position="343"/>
    </location>
</feature>
<feature type="compositionally biased region" description="Low complexity" evidence="1">
    <location>
        <begin position="119"/>
        <end position="141"/>
    </location>
</feature>
<feature type="compositionally biased region" description="Low complexity" evidence="1">
    <location>
        <begin position="75"/>
        <end position="88"/>
    </location>
</feature>
<comment type="caution">
    <text evidence="2">The sequence shown here is derived from an EMBL/GenBank/DDBJ whole genome shotgun (WGS) entry which is preliminary data.</text>
</comment>
<feature type="compositionally biased region" description="Polar residues" evidence="1">
    <location>
        <begin position="920"/>
        <end position="935"/>
    </location>
</feature>
<keyword evidence="3" id="KW-1185">Reference proteome</keyword>
<feature type="region of interest" description="Disordered" evidence="1">
    <location>
        <begin position="543"/>
        <end position="574"/>
    </location>
</feature>
<feature type="region of interest" description="Disordered" evidence="1">
    <location>
        <begin position="850"/>
        <end position="869"/>
    </location>
</feature>
<evidence type="ECO:0000313" key="3">
    <source>
        <dbReference type="Proteomes" id="UP001049176"/>
    </source>
</evidence>
<feature type="compositionally biased region" description="Polar residues" evidence="1">
    <location>
        <begin position="987"/>
        <end position="996"/>
    </location>
</feature>
<feature type="compositionally biased region" description="Low complexity" evidence="1">
    <location>
        <begin position="697"/>
        <end position="727"/>
    </location>
</feature>